<comment type="similarity">
    <text evidence="2">Belongs to the SKN1/KRE6 family.</text>
</comment>
<dbReference type="PaxDb" id="35128-Thaps3105"/>
<dbReference type="GO" id="GO:0015926">
    <property type="term" value="F:glucosidase activity"/>
    <property type="evidence" value="ECO:0000318"/>
    <property type="project" value="GO_Central"/>
</dbReference>
<feature type="region of interest" description="Disordered" evidence="10">
    <location>
        <begin position="598"/>
        <end position="628"/>
    </location>
</feature>
<dbReference type="SUPFAM" id="SSF49899">
    <property type="entry name" value="Concanavalin A-like lectins/glucanases"/>
    <property type="match status" value="1"/>
</dbReference>
<evidence type="ECO:0000256" key="8">
    <source>
        <dbReference type="ARBA" id="ARBA00023180"/>
    </source>
</evidence>
<keyword evidence="6 11" id="KW-0472">Membrane</keyword>
<keyword evidence="9" id="KW-0961">Cell wall biogenesis/degradation</keyword>
<dbReference type="HOGENOM" id="CLU_024605_0_0_1"/>
<protein>
    <recommendedName>
        <fullName evidence="12">GH16 domain-containing protein</fullName>
    </recommendedName>
</protein>
<proteinExistence type="inferred from homology"/>
<dbReference type="STRING" id="35128.B8BWU1"/>
<dbReference type="PROSITE" id="PS51762">
    <property type="entry name" value="GH16_2"/>
    <property type="match status" value="1"/>
</dbReference>
<dbReference type="Gene3D" id="2.60.120.200">
    <property type="match status" value="1"/>
</dbReference>
<evidence type="ECO:0000313" key="14">
    <source>
        <dbReference type="Proteomes" id="UP000001449"/>
    </source>
</evidence>
<comment type="subcellular location">
    <subcellularLocation>
        <location evidence="1">Membrane</location>
        <topology evidence="1">Single-pass type II membrane protein</topology>
    </subcellularLocation>
</comment>
<dbReference type="GeneID" id="7442448"/>
<gene>
    <name evidence="13" type="ORF">THAPSDRAFT_3105</name>
</gene>
<dbReference type="GO" id="GO:0071555">
    <property type="term" value="P:cell wall organization"/>
    <property type="evidence" value="ECO:0007669"/>
    <property type="project" value="UniProtKB-KW"/>
</dbReference>
<dbReference type="KEGG" id="tps:THAPSDRAFT_3105"/>
<feature type="transmembrane region" description="Helical" evidence="11">
    <location>
        <begin position="546"/>
        <end position="567"/>
    </location>
</feature>
<evidence type="ECO:0000256" key="11">
    <source>
        <dbReference type="SAM" id="Phobius"/>
    </source>
</evidence>
<dbReference type="InterPro" id="IPR000757">
    <property type="entry name" value="Beta-glucanase-like"/>
</dbReference>
<dbReference type="InParanoid" id="B8BWU1"/>
<dbReference type="GO" id="GO:0005886">
    <property type="term" value="C:plasma membrane"/>
    <property type="evidence" value="ECO:0000318"/>
    <property type="project" value="GO_Central"/>
</dbReference>
<dbReference type="eggNOG" id="ENOG502QR13">
    <property type="taxonomic scope" value="Eukaryota"/>
</dbReference>
<evidence type="ECO:0000256" key="7">
    <source>
        <dbReference type="ARBA" id="ARBA00023157"/>
    </source>
</evidence>
<feature type="compositionally biased region" description="Low complexity" evidence="10">
    <location>
        <begin position="598"/>
        <end position="610"/>
    </location>
</feature>
<sequence>MNSRISSKQQRHRHNHRRRATTRSSSHITALLLAITTTTFVITTSSAGWVDPETPDEYLTVKSLFEEDEREYELSKLHSLSPPHNATQVFSDEFEQDGRSFEDGSDPRWTAIDKNDYTNEALHFYRPENVRTTNGVLNITTIQKSNKYKAFDEDKLKYYADAKHIQSGMVQGWNKFCMTGGIIEFSAKLPGDPKTGGLWPALWMLGNLARATYVGSSNFIWPFSYDSCDEKNRLSQQISACSKVGHYGMKPGVGRGSPEIDILEAMMGGDEKLPSTNVTRPYFSTSLQIAPGLDSNRPNLGKLPKKGHWYEGLEYGNGTQLNPFFYGVTLVHEPKQFTYQSDAISANTHISKSFFTSHHKYRVEWDPPNEDGSEGYLKWYLDGKFIYGIHGSNLKLTGTEIPSEPMYLLMNTAVASSWGFPKPCPEGSSFEIDYVRAYQAKGEPKHILGCSTEERPTSRFIQGHKEDYMNTIDGQKEPLLAIQRGGGYCETNEDCGYPTKGECSGNKRCACQDNFTGPKCLSHAGFDDTSPPVEDIGFDRMRMSPAFLVMVFSALMAFVLFVGIIVFKRRKQVEEYEQLPSADNVARLDGDNMARVMQMQQQQQSGVQQGELSYQQSGGGPPPYDPMGAAATDKTVTYCMIDGRLLDE</sequence>
<keyword evidence="3 11" id="KW-0812">Transmembrane</keyword>
<keyword evidence="5 11" id="KW-1133">Transmembrane helix</keyword>
<dbReference type="InterPro" id="IPR005629">
    <property type="entry name" value="Skn1/Kre6/Sbg1"/>
</dbReference>
<feature type="domain" description="GH16" evidence="12">
    <location>
        <begin position="75"/>
        <end position="443"/>
    </location>
</feature>
<keyword evidence="8" id="KW-0325">Glycoprotein</keyword>
<evidence type="ECO:0000313" key="13">
    <source>
        <dbReference type="EMBL" id="EED94092.1"/>
    </source>
</evidence>
<dbReference type="PANTHER" id="PTHR31361">
    <property type="entry name" value="BETA-GLUCAN SYNTHESIS-ASSOCIATED PROTEIN KRE6-RELATED"/>
    <property type="match status" value="1"/>
</dbReference>
<keyword evidence="7" id="KW-1015">Disulfide bond</keyword>
<dbReference type="Pfam" id="PF03935">
    <property type="entry name" value="SKN1_KRE6_Sbg1"/>
    <property type="match status" value="1"/>
</dbReference>
<dbReference type="PANTHER" id="PTHR31361:SF1">
    <property type="entry name" value="BETA-GLUCAN SYNTHESIS-ASSOCIATED PROTEIN KRE6-RELATED"/>
    <property type="match status" value="1"/>
</dbReference>
<evidence type="ECO:0000256" key="4">
    <source>
        <dbReference type="ARBA" id="ARBA00022968"/>
    </source>
</evidence>
<evidence type="ECO:0000256" key="5">
    <source>
        <dbReference type="ARBA" id="ARBA00022989"/>
    </source>
</evidence>
<evidence type="ECO:0000256" key="6">
    <source>
        <dbReference type="ARBA" id="ARBA00023136"/>
    </source>
</evidence>
<keyword evidence="14" id="KW-1185">Reference proteome</keyword>
<evidence type="ECO:0000256" key="3">
    <source>
        <dbReference type="ARBA" id="ARBA00022692"/>
    </source>
</evidence>
<organism evidence="13 14">
    <name type="scientific">Thalassiosira pseudonana</name>
    <name type="common">Marine diatom</name>
    <name type="synonym">Cyclotella nana</name>
    <dbReference type="NCBI Taxonomy" id="35128"/>
    <lineage>
        <taxon>Eukaryota</taxon>
        <taxon>Sar</taxon>
        <taxon>Stramenopiles</taxon>
        <taxon>Ochrophyta</taxon>
        <taxon>Bacillariophyta</taxon>
        <taxon>Coscinodiscophyceae</taxon>
        <taxon>Thalassiosirophycidae</taxon>
        <taxon>Thalassiosirales</taxon>
        <taxon>Thalassiosiraceae</taxon>
        <taxon>Thalassiosira</taxon>
    </lineage>
</organism>
<dbReference type="EMBL" id="CM000640">
    <property type="protein sequence ID" value="EED94092.1"/>
    <property type="molecule type" value="Genomic_DNA"/>
</dbReference>
<reference evidence="13 14" key="1">
    <citation type="journal article" date="2004" name="Science">
        <title>The genome of the diatom Thalassiosira pseudonana: ecology, evolution, and metabolism.</title>
        <authorList>
            <person name="Armbrust E.V."/>
            <person name="Berges J.A."/>
            <person name="Bowler C."/>
            <person name="Green B.R."/>
            <person name="Martinez D."/>
            <person name="Putnam N.H."/>
            <person name="Zhou S."/>
            <person name="Allen A.E."/>
            <person name="Apt K.E."/>
            <person name="Bechner M."/>
            <person name="Brzezinski M.A."/>
            <person name="Chaal B.K."/>
            <person name="Chiovitti A."/>
            <person name="Davis A.K."/>
            <person name="Demarest M.S."/>
            <person name="Detter J.C."/>
            <person name="Glavina T."/>
            <person name="Goodstein D."/>
            <person name="Hadi M.Z."/>
            <person name="Hellsten U."/>
            <person name="Hildebrand M."/>
            <person name="Jenkins B.D."/>
            <person name="Jurka J."/>
            <person name="Kapitonov V.V."/>
            <person name="Kroger N."/>
            <person name="Lau W.W."/>
            <person name="Lane T.W."/>
            <person name="Larimer F.W."/>
            <person name="Lippmeier J.C."/>
            <person name="Lucas S."/>
            <person name="Medina M."/>
            <person name="Montsant A."/>
            <person name="Obornik M."/>
            <person name="Parker M.S."/>
            <person name="Palenik B."/>
            <person name="Pazour G.J."/>
            <person name="Richardson P.M."/>
            <person name="Rynearson T.A."/>
            <person name="Saito M.A."/>
            <person name="Schwartz D.C."/>
            <person name="Thamatrakoln K."/>
            <person name="Valentin K."/>
            <person name="Vardi A."/>
            <person name="Wilkerson F.P."/>
            <person name="Rokhsar D.S."/>
        </authorList>
    </citation>
    <scope>NUCLEOTIDE SEQUENCE [LARGE SCALE GENOMIC DNA]</scope>
    <source>
        <strain evidence="13 14">CCMP1335</strain>
    </source>
</reference>
<name>B8BWU1_THAPS</name>
<dbReference type="GO" id="GO:0006078">
    <property type="term" value="P:(1-&gt;6)-beta-D-glucan biosynthetic process"/>
    <property type="evidence" value="ECO:0000318"/>
    <property type="project" value="GO_Central"/>
</dbReference>
<evidence type="ECO:0000256" key="2">
    <source>
        <dbReference type="ARBA" id="ARBA00010962"/>
    </source>
</evidence>
<dbReference type="RefSeq" id="XP_002288656.1">
    <property type="nucleotide sequence ID" value="XM_002288620.1"/>
</dbReference>
<dbReference type="InterPro" id="IPR000742">
    <property type="entry name" value="EGF"/>
</dbReference>
<accession>B8BWU1</accession>
<evidence type="ECO:0000256" key="1">
    <source>
        <dbReference type="ARBA" id="ARBA00004606"/>
    </source>
</evidence>
<dbReference type="Proteomes" id="UP000001449">
    <property type="component" value="Chromosome 3"/>
</dbReference>
<evidence type="ECO:0000256" key="9">
    <source>
        <dbReference type="ARBA" id="ARBA00023316"/>
    </source>
</evidence>
<dbReference type="GO" id="GO:0005789">
    <property type="term" value="C:endoplasmic reticulum membrane"/>
    <property type="evidence" value="ECO:0000318"/>
    <property type="project" value="GO_Central"/>
</dbReference>
<feature type="region of interest" description="Disordered" evidence="10">
    <location>
        <begin position="1"/>
        <end position="25"/>
    </location>
</feature>
<dbReference type="PROSITE" id="PS00022">
    <property type="entry name" value="EGF_1"/>
    <property type="match status" value="1"/>
</dbReference>
<dbReference type="InterPro" id="IPR013320">
    <property type="entry name" value="ConA-like_dom_sf"/>
</dbReference>
<evidence type="ECO:0000256" key="10">
    <source>
        <dbReference type="SAM" id="MobiDB-lite"/>
    </source>
</evidence>
<keyword evidence="4" id="KW-0735">Signal-anchor</keyword>
<evidence type="ECO:0000259" key="12">
    <source>
        <dbReference type="PROSITE" id="PS51762"/>
    </source>
</evidence>
<reference evidence="13 14" key="2">
    <citation type="journal article" date="2008" name="Nature">
        <title>The Phaeodactylum genome reveals the evolutionary history of diatom genomes.</title>
        <authorList>
            <person name="Bowler C."/>
            <person name="Allen A.E."/>
            <person name="Badger J.H."/>
            <person name="Grimwood J."/>
            <person name="Jabbari K."/>
            <person name="Kuo A."/>
            <person name="Maheswari U."/>
            <person name="Martens C."/>
            <person name="Maumus F."/>
            <person name="Otillar R.P."/>
            <person name="Rayko E."/>
            <person name="Salamov A."/>
            <person name="Vandepoele K."/>
            <person name="Beszteri B."/>
            <person name="Gruber A."/>
            <person name="Heijde M."/>
            <person name="Katinka M."/>
            <person name="Mock T."/>
            <person name="Valentin K."/>
            <person name="Verret F."/>
            <person name="Berges J.A."/>
            <person name="Brownlee C."/>
            <person name="Cadoret J.P."/>
            <person name="Chiovitti A."/>
            <person name="Choi C.J."/>
            <person name="Coesel S."/>
            <person name="De Martino A."/>
            <person name="Detter J.C."/>
            <person name="Durkin C."/>
            <person name="Falciatore A."/>
            <person name="Fournet J."/>
            <person name="Haruta M."/>
            <person name="Huysman M.J."/>
            <person name="Jenkins B.D."/>
            <person name="Jiroutova K."/>
            <person name="Jorgensen R.E."/>
            <person name="Joubert Y."/>
            <person name="Kaplan A."/>
            <person name="Kroger N."/>
            <person name="Kroth P.G."/>
            <person name="La Roche J."/>
            <person name="Lindquist E."/>
            <person name="Lommer M."/>
            <person name="Martin-Jezequel V."/>
            <person name="Lopez P.J."/>
            <person name="Lucas S."/>
            <person name="Mangogna M."/>
            <person name="McGinnis K."/>
            <person name="Medlin L.K."/>
            <person name="Montsant A."/>
            <person name="Oudot-Le Secq M.P."/>
            <person name="Napoli C."/>
            <person name="Obornik M."/>
            <person name="Parker M.S."/>
            <person name="Petit J.L."/>
            <person name="Porcel B.M."/>
            <person name="Poulsen N."/>
            <person name="Robison M."/>
            <person name="Rychlewski L."/>
            <person name="Rynearson T.A."/>
            <person name="Schmutz J."/>
            <person name="Shapiro H."/>
            <person name="Siaut M."/>
            <person name="Stanley M."/>
            <person name="Sussman M.R."/>
            <person name="Taylor A.R."/>
            <person name="Vardi A."/>
            <person name="von Dassow P."/>
            <person name="Vyverman W."/>
            <person name="Willis A."/>
            <person name="Wyrwicz L.S."/>
            <person name="Rokhsar D.S."/>
            <person name="Weissenbach J."/>
            <person name="Armbrust E.V."/>
            <person name="Green B.R."/>
            <person name="Van de Peer Y."/>
            <person name="Grigoriev I.V."/>
        </authorList>
    </citation>
    <scope>NUCLEOTIDE SEQUENCE [LARGE SCALE GENOMIC DNA]</scope>
    <source>
        <strain evidence="13 14">CCMP1335</strain>
    </source>
</reference>
<dbReference type="AlphaFoldDB" id="B8BWU1"/>
<feature type="compositionally biased region" description="Basic residues" evidence="10">
    <location>
        <begin position="9"/>
        <end position="21"/>
    </location>
</feature>